<dbReference type="Gene3D" id="2.120.10.30">
    <property type="entry name" value="TolB, C-terminal domain"/>
    <property type="match status" value="1"/>
</dbReference>
<comment type="caution">
    <text evidence="3">The sequence shown here is derived from an EMBL/GenBank/DDBJ whole genome shotgun (WGS) entry which is preliminary data.</text>
</comment>
<dbReference type="EMBL" id="JAPMIV010000001">
    <property type="protein sequence ID" value="MDV6373133.1"/>
    <property type="molecule type" value="Genomic_DNA"/>
</dbReference>
<feature type="chain" id="PRO_5047415756" evidence="1">
    <location>
        <begin position="25"/>
        <end position="388"/>
    </location>
</feature>
<protein>
    <submittedName>
        <fullName evidence="3">Sorbosone dehydrogenase family protein</fullName>
    </submittedName>
</protein>
<dbReference type="PANTHER" id="PTHR33546">
    <property type="entry name" value="LARGE, MULTIFUNCTIONAL SECRETED PROTEIN-RELATED"/>
    <property type="match status" value="1"/>
</dbReference>
<feature type="signal peptide" evidence="1">
    <location>
        <begin position="1"/>
        <end position="24"/>
    </location>
</feature>
<dbReference type="PANTHER" id="PTHR33546:SF1">
    <property type="entry name" value="LARGE, MULTIFUNCTIONAL SECRETED PROTEIN"/>
    <property type="match status" value="1"/>
</dbReference>
<sequence>MMSSSSKRAALLGGALTLALASCAVVQKPKTELPNAGLTLPAGFQAAVYAENLGKPRLMAFAPNGDLFVTDEGKEPGVGRLLVLPDRNKDGQLDTPQVFLSGLDQPNSVAFHGGFLYVANTDGVIRMPYRDGDLKPETAPEKIIDLPAGGRHHSRTIVFGPDDKLYVAMGSTCNVCEETEPQRATVWVYDADGKNGRPYATGLRNAVGLEWFEGTLYATANGRDMAGSDNPPESFFRVVDGKNYGWPYCYPVEAGKAQMWDKDFGKKSPAVCEAAQPSFATTTAHAAPLGMAFYTGNAETTSAFPAEYRGQMFVALHGSWNRPQKSGYSVITVDPKTGATKDFMTGFLGALGLSTSGRPADVQVAPDGALFVTDDGNGVMYRVTYKQP</sequence>
<organism evidence="3 4">
    <name type="scientific">Deinococcus arenicola</name>
    <dbReference type="NCBI Taxonomy" id="2994950"/>
    <lineage>
        <taxon>Bacteria</taxon>
        <taxon>Thermotogati</taxon>
        <taxon>Deinococcota</taxon>
        <taxon>Deinococci</taxon>
        <taxon>Deinococcales</taxon>
        <taxon>Deinococcaceae</taxon>
        <taxon>Deinococcus</taxon>
    </lineage>
</organism>
<keyword evidence="1" id="KW-0732">Signal</keyword>
<name>A0ABU4DL31_9DEIO</name>
<dbReference type="InterPro" id="IPR011042">
    <property type="entry name" value="6-blade_b-propeller_TolB-like"/>
</dbReference>
<feature type="domain" description="Pyrroloquinoline quinone-dependent pyranose dehydrogenase beta-propeller" evidence="2">
    <location>
        <begin position="40"/>
        <end position="384"/>
    </location>
</feature>
<reference evidence="3 4" key="1">
    <citation type="submission" date="2022-11" db="EMBL/GenBank/DDBJ databases">
        <title>Deinococcus ZS9-10, Low Temperature and Draught-tolerating, UV-resistant Bacteria from Continental Antarctica.</title>
        <authorList>
            <person name="Cheng L."/>
        </authorList>
    </citation>
    <scope>NUCLEOTIDE SEQUENCE [LARGE SCALE GENOMIC DNA]</scope>
    <source>
        <strain evidence="3 4">ZS9-10</strain>
    </source>
</reference>
<dbReference type="InterPro" id="IPR054539">
    <property type="entry name" value="Beta-prop_PDH"/>
</dbReference>
<gene>
    <name evidence="3" type="ORF">ORD21_00750</name>
</gene>
<accession>A0ABU4DL31</accession>
<dbReference type="SUPFAM" id="SSF50952">
    <property type="entry name" value="Soluble quinoprotein glucose dehydrogenase"/>
    <property type="match status" value="1"/>
</dbReference>
<dbReference type="RefSeq" id="WP_317638425.1">
    <property type="nucleotide sequence ID" value="NZ_JAPMIV010000001.1"/>
</dbReference>
<evidence type="ECO:0000313" key="3">
    <source>
        <dbReference type="EMBL" id="MDV6373133.1"/>
    </source>
</evidence>
<evidence type="ECO:0000259" key="2">
    <source>
        <dbReference type="Pfam" id="PF22807"/>
    </source>
</evidence>
<proteinExistence type="predicted"/>
<dbReference type="PROSITE" id="PS51257">
    <property type="entry name" value="PROKAR_LIPOPROTEIN"/>
    <property type="match status" value="1"/>
</dbReference>
<keyword evidence="4" id="KW-1185">Reference proteome</keyword>
<evidence type="ECO:0000256" key="1">
    <source>
        <dbReference type="SAM" id="SignalP"/>
    </source>
</evidence>
<evidence type="ECO:0000313" key="4">
    <source>
        <dbReference type="Proteomes" id="UP001276150"/>
    </source>
</evidence>
<dbReference type="Proteomes" id="UP001276150">
    <property type="component" value="Unassembled WGS sequence"/>
</dbReference>
<dbReference type="InterPro" id="IPR011041">
    <property type="entry name" value="Quinoprot_gluc/sorb_DH_b-prop"/>
</dbReference>
<dbReference type="Pfam" id="PF22807">
    <property type="entry name" value="TrAA12"/>
    <property type="match status" value="1"/>
</dbReference>